<reference evidence="3 4" key="1">
    <citation type="submission" date="2019-02" db="EMBL/GenBank/DDBJ databases">
        <title>Prokaryotic population dynamics and viral predation in marine succession experiment using metagenomics: the confinement effect.</title>
        <authorList>
            <person name="Haro-Moreno J.M."/>
            <person name="Rodriguez-Valera F."/>
            <person name="Lopez-Perez M."/>
        </authorList>
    </citation>
    <scope>NUCLEOTIDE SEQUENCE [LARGE SCALE GENOMIC DNA]</scope>
    <source>
        <strain evidence="3">MED-G168</strain>
    </source>
</reference>
<dbReference type="GO" id="GO:0030976">
    <property type="term" value="F:thiamine pyrophosphate binding"/>
    <property type="evidence" value="ECO:0007669"/>
    <property type="project" value="InterPro"/>
</dbReference>
<comment type="caution">
    <text evidence="3">The sequence shown here is derived from an EMBL/GenBank/DDBJ whole genome shotgun (WGS) entry which is preliminary data.</text>
</comment>
<evidence type="ECO:0000259" key="2">
    <source>
        <dbReference type="Pfam" id="PF02775"/>
    </source>
</evidence>
<organism evidence="3 4">
    <name type="scientific">SAR86 cluster bacterium</name>
    <dbReference type="NCBI Taxonomy" id="2030880"/>
    <lineage>
        <taxon>Bacteria</taxon>
        <taxon>Pseudomonadati</taxon>
        <taxon>Pseudomonadota</taxon>
        <taxon>Gammaproteobacteria</taxon>
        <taxon>SAR86 cluster</taxon>
    </lineage>
</organism>
<dbReference type="CDD" id="cd03375">
    <property type="entry name" value="TPP_OGFOR"/>
    <property type="match status" value="1"/>
</dbReference>
<dbReference type="PANTHER" id="PTHR48084:SF5">
    <property type="entry name" value="BLR6744 PROTEIN"/>
    <property type="match status" value="1"/>
</dbReference>
<dbReference type="InterPro" id="IPR029061">
    <property type="entry name" value="THDP-binding"/>
</dbReference>
<accession>A0A520LQV7</accession>
<dbReference type="PANTHER" id="PTHR48084">
    <property type="entry name" value="2-OXOGLUTARATE OXIDOREDUCTASE SUBUNIT KORB-RELATED"/>
    <property type="match status" value="1"/>
</dbReference>
<gene>
    <name evidence="3" type="ORF">EVB01_02900</name>
</gene>
<dbReference type="EMBL" id="SHBN01000053">
    <property type="protein sequence ID" value="RZO10785.1"/>
    <property type="molecule type" value="Genomic_DNA"/>
</dbReference>
<dbReference type="Pfam" id="PF02775">
    <property type="entry name" value="TPP_enzyme_C"/>
    <property type="match status" value="1"/>
</dbReference>
<feature type="domain" description="Thiamine pyrophosphate enzyme TPP-binding" evidence="2">
    <location>
        <begin position="66"/>
        <end position="214"/>
    </location>
</feature>
<evidence type="ECO:0000313" key="4">
    <source>
        <dbReference type="Proteomes" id="UP000319023"/>
    </source>
</evidence>
<dbReference type="Gene3D" id="3.40.50.970">
    <property type="match status" value="1"/>
</dbReference>
<dbReference type="GO" id="GO:0016625">
    <property type="term" value="F:oxidoreductase activity, acting on the aldehyde or oxo group of donors, iron-sulfur protein as acceptor"/>
    <property type="evidence" value="ECO:0007669"/>
    <property type="project" value="UniProtKB-ARBA"/>
</dbReference>
<dbReference type="AlphaFoldDB" id="A0A520LQV7"/>
<dbReference type="InterPro" id="IPR011766">
    <property type="entry name" value="TPP_enzyme_TPP-bd"/>
</dbReference>
<dbReference type="InterPro" id="IPR051457">
    <property type="entry name" value="2-oxoacid:Fd_oxidoreductase"/>
</dbReference>
<proteinExistence type="predicted"/>
<evidence type="ECO:0000256" key="1">
    <source>
        <dbReference type="ARBA" id="ARBA00023002"/>
    </source>
</evidence>
<dbReference type="Proteomes" id="UP000319023">
    <property type="component" value="Unassembled WGS sequence"/>
</dbReference>
<evidence type="ECO:0000313" key="3">
    <source>
        <dbReference type="EMBL" id="RZO10785.1"/>
    </source>
</evidence>
<keyword evidence="1" id="KW-0560">Oxidoreductase</keyword>
<sequence length="351" mass="37634">MTYIIKPINHHPNLEKNALGLTRRDYEGTISTLCAGCGHDSISAAVIEACYDLSLASDQIAKLSGIGCSSKSPSYFLNQAHGFNSVHGRMPSVATGANLGNQDLLYLGVSGDGDTAGIGIGQFMHAARRQLNITYIVENNGTYGLTKGQFSATNDQGSKSKYGEENVLAPIDLAAMAIQLGAGFVGRSFSGDKDQLVPLLKAAMKFKGFSLIDIISPCVTFNNHVGSTKSYDHIREHNESVSSLDFVPIGQEIKTSYKEGSKVDVPLHDGAILTLEKLSKKYNPLDKGLAVQSLNEAEKNGKVLTGLLYINPEIKDHAEILNISDTPLNQFSDKELCPGSNKLAKVNASLN</sequence>
<name>A0A520LQV7_9GAMM</name>
<dbReference type="GO" id="GO:0045333">
    <property type="term" value="P:cellular respiration"/>
    <property type="evidence" value="ECO:0007669"/>
    <property type="project" value="UniProtKB-ARBA"/>
</dbReference>
<dbReference type="SUPFAM" id="SSF52518">
    <property type="entry name" value="Thiamin diphosphate-binding fold (THDP-binding)"/>
    <property type="match status" value="1"/>
</dbReference>
<dbReference type="GO" id="GO:0044281">
    <property type="term" value="P:small molecule metabolic process"/>
    <property type="evidence" value="ECO:0007669"/>
    <property type="project" value="UniProtKB-ARBA"/>
</dbReference>
<protein>
    <submittedName>
        <fullName evidence="3">2-oxoacid:ferredoxin oxidoreductase subunit beta</fullName>
    </submittedName>
</protein>